<feature type="region of interest" description="Disordered" evidence="1">
    <location>
        <begin position="181"/>
        <end position="232"/>
    </location>
</feature>
<gene>
    <name evidence="2" type="ORF">FOPG_19613</name>
</gene>
<feature type="compositionally biased region" description="Pro residues" evidence="1">
    <location>
        <begin position="122"/>
        <end position="137"/>
    </location>
</feature>
<dbReference type="EMBL" id="KK034347">
    <property type="protein sequence ID" value="EXL64117.1"/>
    <property type="molecule type" value="Genomic_DNA"/>
</dbReference>
<dbReference type="Proteomes" id="UP000030676">
    <property type="component" value="Unassembled WGS sequence"/>
</dbReference>
<evidence type="ECO:0000313" key="2">
    <source>
        <dbReference type="EMBL" id="EXL64117.1"/>
    </source>
</evidence>
<sequence>MEDPTDGQDPFAPPRTTHTNCNKSRGAVLVTYLDNGRDPDIAREAARESLPFDEDSPDQGPRRATAANSNLMGGPSLQRLAADALQAVSIATASPPLAASVPKMIPDKSTATRQCSIQDEPPSAPRFTPPQRAPLPDKPQRRLRHGVRALAGESKDTLSSASVVSSFDFWPITNFPYFSSHKPRAQFHTNPPSSPPDGRRALSPQSASTPATSASINSTSIADRMSSDGIRHPQPISGSYACTVTGCSVDPFKTQYLLNSHMNATIALFALLRKSNTNTHVEITLSDMSVVIT</sequence>
<feature type="region of interest" description="Disordered" evidence="1">
    <location>
        <begin position="1"/>
        <end position="23"/>
    </location>
</feature>
<organism evidence="2">
    <name type="scientific">Fusarium oxysporum f. sp. conglutinans race 2 54008</name>
    <dbReference type="NCBI Taxonomy" id="1089457"/>
    <lineage>
        <taxon>Eukaryota</taxon>
        <taxon>Fungi</taxon>
        <taxon>Dikarya</taxon>
        <taxon>Ascomycota</taxon>
        <taxon>Pezizomycotina</taxon>
        <taxon>Sordariomycetes</taxon>
        <taxon>Hypocreomycetidae</taxon>
        <taxon>Hypocreales</taxon>
        <taxon>Nectriaceae</taxon>
        <taxon>Fusarium</taxon>
        <taxon>Fusarium oxysporum species complex</taxon>
    </lineage>
</organism>
<protein>
    <submittedName>
        <fullName evidence="2">Uncharacterized protein</fullName>
    </submittedName>
</protein>
<accession>X0GKE3</accession>
<name>X0GKE3_FUSOX</name>
<feature type="compositionally biased region" description="Low complexity" evidence="1">
    <location>
        <begin position="203"/>
        <end position="222"/>
    </location>
</feature>
<reference evidence="2" key="1">
    <citation type="submission" date="2011-11" db="EMBL/GenBank/DDBJ databases">
        <title>The Genome Sequence of Fusarium oxysporum PHW808.</title>
        <authorList>
            <consortium name="The Broad Institute Genome Sequencing Platform"/>
            <person name="Ma L.-J."/>
            <person name="Gale L.R."/>
            <person name="Schwartz D.C."/>
            <person name="Zhou S."/>
            <person name="Corby-Kistler H."/>
            <person name="Young S.K."/>
            <person name="Zeng Q."/>
            <person name="Gargeya S."/>
            <person name="Fitzgerald M."/>
            <person name="Haas B."/>
            <person name="Abouelleil A."/>
            <person name="Alvarado L."/>
            <person name="Arachchi H.M."/>
            <person name="Berlin A."/>
            <person name="Brown A."/>
            <person name="Chapman S.B."/>
            <person name="Chen Z."/>
            <person name="Dunbar C."/>
            <person name="Freedman E."/>
            <person name="Gearin G."/>
            <person name="Goldberg J."/>
            <person name="Griggs A."/>
            <person name="Gujja S."/>
            <person name="Heiman D."/>
            <person name="Howarth C."/>
            <person name="Larson L."/>
            <person name="Lui A."/>
            <person name="MacDonald P.J.P."/>
            <person name="Montmayeur A."/>
            <person name="Murphy C."/>
            <person name="Neiman D."/>
            <person name="Pearson M."/>
            <person name="Priest M."/>
            <person name="Roberts A."/>
            <person name="Saif S."/>
            <person name="Shea T."/>
            <person name="Shenoy N."/>
            <person name="Sisk P."/>
            <person name="Stolte C."/>
            <person name="Sykes S."/>
            <person name="Wortman J."/>
            <person name="Nusbaum C."/>
            <person name="Birren B."/>
        </authorList>
    </citation>
    <scope>NUCLEOTIDE SEQUENCE [LARGE SCALE GENOMIC DNA]</scope>
    <source>
        <strain evidence="2">54008</strain>
    </source>
</reference>
<dbReference type="HOGENOM" id="CLU_021529_1_1_1"/>
<feature type="region of interest" description="Disordered" evidence="1">
    <location>
        <begin position="109"/>
        <end position="142"/>
    </location>
</feature>
<feature type="region of interest" description="Disordered" evidence="1">
    <location>
        <begin position="39"/>
        <end position="74"/>
    </location>
</feature>
<dbReference type="AlphaFoldDB" id="X0GKE3"/>
<reference evidence="2" key="2">
    <citation type="submission" date="2014-03" db="EMBL/GenBank/DDBJ databases">
        <title>The Genome Annotation of Fusarium oxysporum PHW808.</title>
        <authorList>
            <consortium name="The Broad Institute Genomics Platform"/>
            <person name="Ma L.-J."/>
            <person name="Corby-Kistler H."/>
            <person name="Broz K."/>
            <person name="Gale L.R."/>
            <person name="Jonkers W."/>
            <person name="O'Donnell K."/>
            <person name="Ploetz R."/>
            <person name="Steinberg C."/>
            <person name="Schwartz D.C."/>
            <person name="VanEtten H."/>
            <person name="Zhou S."/>
            <person name="Young S.K."/>
            <person name="Zeng Q."/>
            <person name="Gargeya S."/>
            <person name="Fitzgerald M."/>
            <person name="Abouelleil A."/>
            <person name="Alvarado L."/>
            <person name="Chapman S.B."/>
            <person name="Gainer-Dewar J."/>
            <person name="Goldberg J."/>
            <person name="Griggs A."/>
            <person name="Gujja S."/>
            <person name="Hansen M."/>
            <person name="Howarth C."/>
            <person name="Imamovic A."/>
            <person name="Ireland A."/>
            <person name="Larimer J."/>
            <person name="McCowan C."/>
            <person name="Murphy C."/>
            <person name="Pearson M."/>
            <person name="Poon T.W."/>
            <person name="Priest M."/>
            <person name="Roberts A."/>
            <person name="Saif S."/>
            <person name="Shea T."/>
            <person name="Sykes S."/>
            <person name="Wortman J."/>
            <person name="Nusbaum C."/>
            <person name="Birren B."/>
        </authorList>
    </citation>
    <scope>NUCLEOTIDE SEQUENCE</scope>
    <source>
        <strain evidence="2">54008</strain>
    </source>
</reference>
<evidence type="ECO:0000256" key="1">
    <source>
        <dbReference type="SAM" id="MobiDB-lite"/>
    </source>
</evidence>
<proteinExistence type="predicted"/>